<accession>A0A383BIC4</accession>
<protein>
    <submittedName>
        <fullName evidence="1">Uncharacterized protein</fullName>
    </submittedName>
</protein>
<sequence length="72" mass="8270">MTTKNGFEIRADILKLSQDHLQQEFAYAHSQYVDSITHPEWKGGLIDKPTYPCTNDVIECAKTMYTFVNTQS</sequence>
<dbReference type="AlphaFoldDB" id="A0A383BIC4"/>
<dbReference type="EMBL" id="UINC01200677">
    <property type="protein sequence ID" value="SVE19674.1"/>
    <property type="molecule type" value="Genomic_DNA"/>
</dbReference>
<organism evidence="1">
    <name type="scientific">marine metagenome</name>
    <dbReference type="NCBI Taxonomy" id="408172"/>
    <lineage>
        <taxon>unclassified sequences</taxon>
        <taxon>metagenomes</taxon>
        <taxon>ecological metagenomes</taxon>
    </lineage>
</organism>
<gene>
    <name evidence="1" type="ORF">METZ01_LOCUS472528</name>
</gene>
<proteinExistence type="predicted"/>
<name>A0A383BIC4_9ZZZZ</name>
<evidence type="ECO:0000313" key="1">
    <source>
        <dbReference type="EMBL" id="SVE19674.1"/>
    </source>
</evidence>
<reference evidence="1" key="1">
    <citation type="submission" date="2018-05" db="EMBL/GenBank/DDBJ databases">
        <authorList>
            <person name="Lanie J.A."/>
            <person name="Ng W.-L."/>
            <person name="Kazmierczak K.M."/>
            <person name="Andrzejewski T.M."/>
            <person name="Davidsen T.M."/>
            <person name="Wayne K.J."/>
            <person name="Tettelin H."/>
            <person name="Glass J.I."/>
            <person name="Rusch D."/>
            <person name="Podicherti R."/>
            <person name="Tsui H.-C.T."/>
            <person name="Winkler M.E."/>
        </authorList>
    </citation>
    <scope>NUCLEOTIDE SEQUENCE</scope>
</reference>